<dbReference type="SUPFAM" id="SSF82895">
    <property type="entry name" value="TSP-1 type 1 repeat"/>
    <property type="match status" value="1"/>
</dbReference>
<sequence length="141" mass="14903">MAEGLDSWEVWTEWTTCSVTCGTGYHSTVIGASGASGTLVPFHVARATMAASGSVTHPLRCMAEVTVRERQLDTETVLWTNVPLMGVGVHGVTGARAVSRVVWGLNYVIARALTLPLNTVGKVVLAVQPVRSIAHTMTAVS</sequence>
<dbReference type="EMBL" id="CP111028">
    <property type="protein sequence ID" value="WAR30292.1"/>
    <property type="molecule type" value="Genomic_DNA"/>
</dbReference>
<reference evidence="1" key="1">
    <citation type="submission" date="2022-11" db="EMBL/GenBank/DDBJ databases">
        <title>Centuries of genome instability and evolution in soft-shell clam transmissible cancer (bioRxiv).</title>
        <authorList>
            <person name="Hart S.F.M."/>
            <person name="Yonemitsu M.A."/>
            <person name="Giersch R.M."/>
            <person name="Beal B.F."/>
            <person name="Arriagada G."/>
            <person name="Davis B.W."/>
            <person name="Ostrander E.A."/>
            <person name="Goff S.P."/>
            <person name="Metzger M.J."/>
        </authorList>
    </citation>
    <scope>NUCLEOTIDE SEQUENCE</scope>
    <source>
        <strain evidence="1">MELC-2E11</strain>
        <tissue evidence="1">Siphon/mantle</tissue>
    </source>
</reference>
<dbReference type="Gene3D" id="2.20.100.10">
    <property type="entry name" value="Thrombospondin type-1 (TSP1) repeat"/>
    <property type="match status" value="1"/>
</dbReference>
<dbReference type="Proteomes" id="UP001164746">
    <property type="component" value="Chromosome 17"/>
</dbReference>
<organism evidence="1 2">
    <name type="scientific">Mya arenaria</name>
    <name type="common">Soft-shell clam</name>
    <dbReference type="NCBI Taxonomy" id="6604"/>
    <lineage>
        <taxon>Eukaryota</taxon>
        <taxon>Metazoa</taxon>
        <taxon>Spiralia</taxon>
        <taxon>Lophotrochozoa</taxon>
        <taxon>Mollusca</taxon>
        <taxon>Bivalvia</taxon>
        <taxon>Autobranchia</taxon>
        <taxon>Heteroconchia</taxon>
        <taxon>Euheterodonta</taxon>
        <taxon>Imparidentia</taxon>
        <taxon>Neoheterodontei</taxon>
        <taxon>Myida</taxon>
        <taxon>Myoidea</taxon>
        <taxon>Myidae</taxon>
        <taxon>Mya</taxon>
    </lineage>
</organism>
<gene>
    <name evidence="1" type="ORF">MAR_032834</name>
</gene>
<keyword evidence="2" id="KW-1185">Reference proteome</keyword>
<proteinExistence type="predicted"/>
<protein>
    <submittedName>
        <fullName evidence="1">Uncharacterized protein</fullName>
    </submittedName>
</protein>
<accession>A0ABY7G788</accession>
<name>A0ABY7G788_MYAAR</name>
<dbReference type="InterPro" id="IPR036383">
    <property type="entry name" value="TSP1_rpt_sf"/>
</dbReference>
<evidence type="ECO:0000313" key="1">
    <source>
        <dbReference type="EMBL" id="WAR30292.1"/>
    </source>
</evidence>
<evidence type="ECO:0000313" key="2">
    <source>
        <dbReference type="Proteomes" id="UP001164746"/>
    </source>
</evidence>